<feature type="compositionally biased region" description="Basic and acidic residues" evidence="4">
    <location>
        <begin position="952"/>
        <end position="963"/>
    </location>
</feature>
<reference evidence="7 8" key="1">
    <citation type="journal article" date="2007" name="Science">
        <title>Sea anemone genome reveals ancestral eumetazoan gene repertoire and genomic organization.</title>
        <authorList>
            <person name="Putnam N.H."/>
            <person name="Srivastava M."/>
            <person name="Hellsten U."/>
            <person name="Dirks B."/>
            <person name="Chapman J."/>
            <person name="Salamov A."/>
            <person name="Terry A."/>
            <person name="Shapiro H."/>
            <person name="Lindquist E."/>
            <person name="Kapitonov V.V."/>
            <person name="Jurka J."/>
            <person name="Genikhovich G."/>
            <person name="Grigoriev I.V."/>
            <person name="Lucas S.M."/>
            <person name="Steele R.E."/>
            <person name="Finnerty J.R."/>
            <person name="Technau U."/>
            <person name="Martindale M.Q."/>
            <person name="Rokhsar D.S."/>
        </authorList>
    </citation>
    <scope>NUCLEOTIDE SEQUENCE [LARGE SCALE GENOMIC DNA]</scope>
    <source>
        <strain evidence="8">CH2 X CH6</strain>
    </source>
</reference>
<dbReference type="CDD" id="cd11695">
    <property type="entry name" value="DHR2_DOCK_C"/>
    <property type="match status" value="1"/>
</dbReference>
<dbReference type="InterPro" id="IPR027357">
    <property type="entry name" value="DOCKER_dom"/>
</dbReference>
<feature type="compositionally biased region" description="Polar residues" evidence="4">
    <location>
        <begin position="926"/>
        <end position="935"/>
    </location>
</feature>
<keyword evidence="2" id="KW-0344">Guanine-nucleotide releasing factor</keyword>
<dbReference type="Gene3D" id="1.25.40.410">
    <property type="match status" value="1"/>
</dbReference>
<dbReference type="Pfam" id="PF06920">
    <property type="entry name" value="DHR-2_Lobe_A"/>
    <property type="match status" value="1"/>
</dbReference>
<dbReference type="Pfam" id="PF11878">
    <property type="entry name" value="DOCK_C-D_N"/>
    <property type="match status" value="1"/>
</dbReference>
<dbReference type="CDD" id="cd08696">
    <property type="entry name" value="C2_Dock-C"/>
    <property type="match status" value="1"/>
</dbReference>
<protein>
    <recommendedName>
        <fullName evidence="9">Dedicator of cytokinesis protein 7</fullName>
    </recommendedName>
</protein>
<evidence type="ECO:0000256" key="1">
    <source>
        <dbReference type="ARBA" id="ARBA00022553"/>
    </source>
</evidence>
<dbReference type="Pfam" id="PF20422">
    <property type="entry name" value="DHR-2_Lobe_B"/>
    <property type="match status" value="2"/>
</dbReference>
<dbReference type="eggNOG" id="KOG1997">
    <property type="taxonomic scope" value="Eukaryota"/>
</dbReference>
<dbReference type="GO" id="GO:0035023">
    <property type="term" value="P:regulation of Rho protein signal transduction"/>
    <property type="evidence" value="ECO:0000318"/>
    <property type="project" value="GO_Central"/>
</dbReference>
<sequence length="2151" mass="243959">MAATGSSSSATRAFAQKLNKNKPAAEVRRNVVSSVFVSQASKRSSTIDESFLHLASGTVPLSEVVNPLDFEEFVLQNQPLNDNEPDAHMFDFPDDDIEVTTTPRHCRTVQPTIPKDISLDSDPHLKDCVHTYQADWSIVNRRYQFRSAEEDKPDSRRRINRSRSFINTLPKQIYESDEKVKDDQKSNQEKSQDGGSKQQEDAPKGSWASSIFDLQSSQADEQLPTLLNHTPAEEIDQDNYDQRQLQRIHSVFSVFPAQQEEGIEKRVPPTIPQQHFGQRILVKCLQLKLDLEVEPIFASMALYDLRVKKKISENFYFDMNNEWCRKLLKDEKRDISTLSRSAIFSITYPSTDVFLVIKLEKVLQQGDISECAEPYLKDTDNAKHRDKVRAVAVANCERLGQYRMPFAWTAIHLIDIISGTVTAGEPSTPQEREGSAANNPNRKSSTIETPPASKTTKRKDAESLPRSYNAMIEQRKSFHGSHLTHVGDSLDFDVLPDLSNFRPVTLSVSSFFKQESDRLKDEDLYKFLADLKRPTSVLKRLKCIPGVIKLDISPPGENPPYCLTSSLHQVHPYPDGQGRPTKEIEEFAPREVFSPFVIYENLLYIYPQSVNFSSRGTSARNIACKVQIMSGEDEQNCIECIFGKSSCASMSKEAYTHVTYHNRTPDFNEEIKVKCPAHLTDQHHILFTFYHISCSPGKKPDEKEVETPIGYTWIPMLKDGRLALGEFNLPVSLDKPPHSYSMLSPEVQLPGMKWVEGHKGVFHVAVRAVSSIHTQDPYIHKFLKMCHQIEGRMLSPSRNAEGNLEMVLRKSIVDLSKAREEPLVRFLHIIMDKLILLLVRPPVISGTVVNIGQAAFESLAQIVNRLHLLLENNQDDHNRNDLLASYVTFVFSAPYTLSPTATPELYPGDGFSRISASSLHAPHTKLTMSSSNPQLNAAAADDERQGGNGGWEEERRRSGRDKSNLPGNRSSMAEGRVGSINVPGMPSSNSKKLVHEEIALQWAVASGPVREMAMKHAWFFFEVMIKSMAQHLDNTDKFFWPRKTRFPDQFLGDLRALVNTTVQEIVNKQNDFAVVQDLNSSLGFFLYDLLSFIDRGFVFELLKNYCKEMLYQGSLHSSLGQLRLELLRIVCSHEHYVTLNLPYPTSLYPSEPSSPTTSLSSLSSTTSGDTLTPGSSMAELSVAFRQQHFLVGLLLSELAMALEGCDFNLQSQAIDTIRDLLACHDSDTRFDDPVCRRRVAALYLPLLGVVIDARTQLHGYRAEETSGLNPDVAMAIATSSVASQWYESRPELGTQLSRAQQLSPESTRNLLMGFLWVLKNMDPTVLVQWWTDQDSSRLGLLLDVLHLCITQFEYTGRKEVRNKNASTAPRSKTLGDAKATLEEMFKGEKSAARQMMERHSRAFGQGHLAKVRKTCDRHSRAFSQGHLAKVRKTCDWHSRAFGQERGASPAAEPKLRWRKEQTQWRPNSSVQEKSGQEADVIASHIEGGLCAEINMVVLDTLELIVKFPELLFEEDTELCADLCNRLLNHCSSSIGAIRAQASASLYLLMRQNFEIGNNFARVKMQVTMSLSTLVGTSHVFSEECLRRSLKTIITYAESDHELKNTTFPEQVRELVFNLHMILSDTVKMKEFQEDPEMLVDLMYRIAKGYQNSPDLRLTWLHNMAAKHGELKNDVEAALCIVHAAALVSEYLSMMEDKRFLPVGCVAFEKISPNVLEESAVSDDVDEEGICTGKYFSENGLIGLLEQAAIKFMDAQMFECTNEVYKLLIPILEARREYDKLAMVHSKISEAFKKIIQTEGKRMMGTYFRVGFYGSKFGDLDGEEYVYKEPAITKLPEISHRLQAFYGDKFGEEFVEVIKDSNAVDRDKLDPNLAYIQLTYVEPFFDEYEMKDRKTYFDKNYNLRTYSPYGHKLQPTCVPYKLAFGRFLYVTPFTPSGKARGDLCNQYKRKTILTVANSFPYLKTRVSVMHREQIVLSPIEVAIEDMQNRTHELYNAIYSHSPDAKMLQMVLQGSIGTTVNQGPLEIAIVFLHSDTNADDEPDLEPQVFNRHHHKLRLSFKEFMKRCGDALHVNKQLIKSDQRAYQKELERNYHKLMEQLEPLLRNKFGSLRGSMRKKYVRTQLLVSTLVALEILEIHWVSCLGDPVLFVLAP</sequence>
<evidence type="ECO:0000256" key="4">
    <source>
        <dbReference type="SAM" id="MobiDB-lite"/>
    </source>
</evidence>
<evidence type="ECO:0000259" key="5">
    <source>
        <dbReference type="PROSITE" id="PS51650"/>
    </source>
</evidence>
<dbReference type="Gene3D" id="2.60.40.150">
    <property type="entry name" value="C2 domain"/>
    <property type="match status" value="1"/>
</dbReference>
<dbReference type="InterPro" id="IPR043162">
    <property type="entry name" value="DOCK_C_lobe_C"/>
</dbReference>
<dbReference type="InParanoid" id="A7RW14"/>
<dbReference type="InterPro" id="IPR046769">
    <property type="entry name" value="DOCKER_Lobe_A"/>
</dbReference>
<dbReference type="STRING" id="45351.A7RW14"/>
<dbReference type="PhylomeDB" id="A7RW14"/>
<dbReference type="GO" id="GO:0007264">
    <property type="term" value="P:small GTPase-mediated signal transduction"/>
    <property type="evidence" value="ECO:0007669"/>
    <property type="project" value="InterPro"/>
</dbReference>
<evidence type="ECO:0000259" key="6">
    <source>
        <dbReference type="PROSITE" id="PS51651"/>
    </source>
</evidence>
<dbReference type="Gene3D" id="1.20.58.740">
    <property type="match status" value="1"/>
</dbReference>
<feature type="region of interest" description="Disordered" evidence="4">
    <location>
        <begin position="1"/>
        <end position="23"/>
    </location>
</feature>
<evidence type="ECO:0008006" key="9">
    <source>
        <dbReference type="Google" id="ProtNLM"/>
    </source>
</evidence>
<dbReference type="Pfam" id="PF14429">
    <property type="entry name" value="DOCK-C2"/>
    <property type="match status" value="1"/>
</dbReference>
<evidence type="ECO:0000256" key="3">
    <source>
        <dbReference type="PROSITE-ProRule" id="PRU00983"/>
    </source>
</evidence>
<comment type="similarity">
    <text evidence="3">Belongs to the DOCK family.</text>
</comment>
<dbReference type="InterPro" id="IPR037808">
    <property type="entry name" value="C2_Dock-C"/>
</dbReference>
<feature type="compositionally biased region" description="Basic and acidic residues" evidence="4">
    <location>
        <begin position="147"/>
        <end position="157"/>
    </location>
</feature>
<name>A7RW14_NEMVE</name>
<evidence type="ECO:0000256" key="2">
    <source>
        <dbReference type="ARBA" id="ARBA00022658"/>
    </source>
</evidence>
<dbReference type="OMA" id="FPHQFND"/>
<feature type="region of interest" description="Disordered" evidence="4">
    <location>
        <begin position="423"/>
        <end position="464"/>
    </location>
</feature>
<dbReference type="Proteomes" id="UP000001593">
    <property type="component" value="Unassembled WGS sequence"/>
</dbReference>
<evidence type="ECO:0000313" key="7">
    <source>
        <dbReference type="EMBL" id="EDO44372.1"/>
    </source>
</evidence>
<dbReference type="InterPro" id="IPR035892">
    <property type="entry name" value="C2_domain_sf"/>
</dbReference>
<dbReference type="Pfam" id="PF20421">
    <property type="entry name" value="DHR-2_Lobe_C"/>
    <property type="match status" value="1"/>
</dbReference>
<dbReference type="PANTHER" id="PTHR23317:SF76">
    <property type="entry name" value="LD20667P"/>
    <property type="match status" value="1"/>
</dbReference>
<feature type="region of interest" description="Disordered" evidence="4">
    <location>
        <begin position="1150"/>
        <end position="1172"/>
    </location>
</feature>
<dbReference type="PROSITE" id="PS51650">
    <property type="entry name" value="C2_DOCK"/>
    <property type="match status" value="1"/>
</dbReference>
<dbReference type="FunFam" id="1.25.40.410:FF:000002">
    <property type="entry name" value="Dedicator of cytokinesis protein 7"/>
    <property type="match status" value="1"/>
</dbReference>
<keyword evidence="8" id="KW-1185">Reference proteome</keyword>
<evidence type="ECO:0000313" key="8">
    <source>
        <dbReference type="Proteomes" id="UP000001593"/>
    </source>
</evidence>
<dbReference type="InterPro" id="IPR043161">
    <property type="entry name" value="DOCK_C_lobe_A"/>
</dbReference>
<keyword evidence="1" id="KW-0597">Phosphoprotein</keyword>
<feature type="region of interest" description="Disordered" evidence="4">
    <location>
        <begin position="924"/>
        <end position="988"/>
    </location>
</feature>
<dbReference type="InterPro" id="IPR027007">
    <property type="entry name" value="C2_DOCK-type_domain"/>
</dbReference>
<dbReference type="InterPro" id="IPR026791">
    <property type="entry name" value="DOCK"/>
</dbReference>
<gene>
    <name evidence="7" type="ORF">NEMVEDRAFT_v1g241086</name>
</gene>
<dbReference type="PANTHER" id="PTHR23317">
    <property type="entry name" value="DEDICATOR OF CYTOKINESIS DOCK"/>
    <property type="match status" value="1"/>
</dbReference>
<dbReference type="FunFam" id="1.20.58.740:FF:000002">
    <property type="entry name" value="Dedicator of cytokinesis protein 7"/>
    <property type="match status" value="1"/>
</dbReference>
<feature type="compositionally biased region" description="Low complexity" evidence="4">
    <location>
        <begin position="1"/>
        <end position="15"/>
    </location>
</feature>
<dbReference type="HOGENOM" id="CLU_000624_0_0_1"/>
<dbReference type="PROSITE" id="PS51651">
    <property type="entry name" value="DOCKER"/>
    <property type="match status" value="1"/>
</dbReference>
<dbReference type="GO" id="GO:0005085">
    <property type="term" value="F:guanyl-nucleotide exchange factor activity"/>
    <property type="evidence" value="ECO:0000318"/>
    <property type="project" value="GO_Central"/>
</dbReference>
<dbReference type="InterPro" id="IPR046773">
    <property type="entry name" value="DOCKER_Lobe_C"/>
</dbReference>
<dbReference type="InterPro" id="IPR021816">
    <property type="entry name" value="DOCK_C/D_N"/>
</dbReference>
<feature type="compositionally biased region" description="Polar residues" evidence="4">
    <location>
        <begin position="436"/>
        <end position="454"/>
    </location>
</feature>
<dbReference type="EMBL" id="DS469545">
    <property type="protein sequence ID" value="EDO44372.1"/>
    <property type="molecule type" value="Genomic_DNA"/>
</dbReference>
<feature type="compositionally biased region" description="Basic and acidic residues" evidence="4">
    <location>
        <begin position="174"/>
        <end position="203"/>
    </location>
</feature>
<dbReference type="InterPro" id="IPR046770">
    <property type="entry name" value="DOCKER_Lobe_B"/>
</dbReference>
<feature type="region of interest" description="Disordered" evidence="4">
    <location>
        <begin position="147"/>
        <end position="205"/>
    </location>
</feature>
<feature type="domain" description="C2 DOCK-type" evidence="5">
    <location>
        <begin position="600"/>
        <end position="769"/>
    </location>
</feature>
<feature type="domain" description="DOCKER" evidence="6">
    <location>
        <begin position="1647"/>
        <end position="2107"/>
    </location>
</feature>
<organism evidence="7 8">
    <name type="scientific">Nematostella vectensis</name>
    <name type="common">Starlet sea anemone</name>
    <dbReference type="NCBI Taxonomy" id="45351"/>
    <lineage>
        <taxon>Eukaryota</taxon>
        <taxon>Metazoa</taxon>
        <taxon>Cnidaria</taxon>
        <taxon>Anthozoa</taxon>
        <taxon>Hexacorallia</taxon>
        <taxon>Actiniaria</taxon>
        <taxon>Edwardsiidae</taxon>
        <taxon>Nematostella</taxon>
    </lineage>
</organism>
<proteinExistence type="inferred from homology"/>
<accession>A7RW14</accession>